<keyword evidence="2" id="KW-0040">ANK repeat</keyword>
<feature type="domain" description="SOWAHA-C winged helix-turn-helix" evidence="4">
    <location>
        <begin position="4"/>
        <end position="91"/>
    </location>
</feature>
<dbReference type="AlphaFoldDB" id="A0A2P4SWT0"/>
<evidence type="ECO:0000313" key="5">
    <source>
        <dbReference type="EMBL" id="POI28578.1"/>
    </source>
</evidence>
<protein>
    <recommendedName>
        <fullName evidence="4">SOWAHA-C winged helix-turn-helix domain-containing protein</fullName>
    </recommendedName>
</protein>
<comment type="caution">
    <text evidence="5">The sequence shown here is derived from an EMBL/GenBank/DDBJ whole genome shotgun (WGS) entry which is preliminary data.</text>
</comment>
<evidence type="ECO:0000313" key="6">
    <source>
        <dbReference type="Proteomes" id="UP000237246"/>
    </source>
</evidence>
<evidence type="ECO:0000256" key="3">
    <source>
        <dbReference type="SAM" id="MobiDB-lite"/>
    </source>
</evidence>
<evidence type="ECO:0000259" key="4">
    <source>
        <dbReference type="Pfam" id="PF25877"/>
    </source>
</evidence>
<dbReference type="EMBL" id="PPHD01018827">
    <property type="protein sequence ID" value="POI28578.1"/>
    <property type="molecule type" value="Genomic_DNA"/>
</dbReference>
<keyword evidence="6" id="KW-1185">Reference proteome</keyword>
<proteinExistence type="predicted"/>
<gene>
    <name evidence="5" type="ORF">CIB84_007671</name>
</gene>
<feature type="non-terminal residue" evidence="5">
    <location>
        <position position="123"/>
    </location>
</feature>
<dbReference type="PANTHER" id="PTHR14491">
    <property type="entry name" value="SOSONDOWAH, ISOFORM G"/>
    <property type="match status" value="1"/>
</dbReference>
<evidence type="ECO:0000256" key="1">
    <source>
        <dbReference type="ARBA" id="ARBA00022737"/>
    </source>
</evidence>
<dbReference type="Proteomes" id="UP000237246">
    <property type="component" value="Unassembled WGS sequence"/>
</dbReference>
<sequence>MARELSQEAVLDFLWAAGGRAPNAALLRHFQGFLRDPALTDSQRGERRERFKRLVNAVATVQPAAAGTSKDIVLRRRYRDLLDEELPPQEEVPKENKKEEEKEPSPPPRCDPCRRRDPPGKGR</sequence>
<dbReference type="OrthoDB" id="60433at2759"/>
<evidence type="ECO:0000256" key="2">
    <source>
        <dbReference type="ARBA" id="ARBA00023043"/>
    </source>
</evidence>
<dbReference type="InterPro" id="IPR058889">
    <property type="entry name" value="WHD_SOWAHA-C"/>
</dbReference>
<reference evidence="5 6" key="1">
    <citation type="submission" date="2018-01" db="EMBL/GenBank/DDBJ databases">
        <title>Comparison of the Chinese Bamboo Partridge and Red Junglefowl genome sequences highlights the importance of demography in genome evolution.</title>
        <authorList>
            <person name="Tiley G.P."/>
            <person name="Kimball R.T."/>
            <person name="Braun E.L."/>
            <person name="Burleigh J.G."/>
        </authorList>
    </citation>
    <scope>NUCLEOTIDE SEQUENCE [LARGE SCALE GENOMIC DNA]</scope>
    <source>
        <strain evidence="5">RTK389</strain>
        <tissue evidence="5">Blood</tissue>
    </source>
</reference>
<organism evidence="5 6">
    <name type="scientific">Bambusicola thoracicus</name>
    <name type="common">Chinese bamboo-partridge</name>
    <name type="synonym">Perdix thoracica</name>
    <dbReference type="NCBI Taxonomy" id="9083"/>
    <lineage>
        <taxon>Eukaryota</taxon>
        <taxon>Metazoa</taxon>
        <taxon>Chordata</taxon>
        <taxon>Craniata</taxon>
        <taxon>Vertebrata</taxon>
        <taxon>Euteleostomi</taxon>
        <taxon>Archelosauria</taxon>
        <taxon>Archosauria</taxon>
        <taxon>Dinosauria</taxon>
        <taxon>Saurischia</taxon>
        <taxon>Theropoda</taxon>
        <taxon>Coelurosauria</taxon>
        <taxon>Aves</taxon>
        <taxon>Neognathae</taxon>
        <taxon>Galloanserae</taxon>
        <taxon>Galliformes</taxon>
        <taxon>Phasianidae</taxon>
        <taxon>Perdicinae</taxon>
        <taxon>Bambusicola</taxon>
    </lineage>
</organism>
<dbReference type="PANTHER" id="PTHR14491:SF7">
    <property type="entry name" value="SOSONDOWAH, ISOFORM G"/>
    <property type="match status" value="1"/>
</dbReference>
<dbReference type="Pfam" id="PF25877">
    <property type="entry name" value="WHD_SOWAH"/>
    <property type="match status" value="1"/>
</dbReference>
<feature type="compositionally biased region" description="Basic and acidic residues" evidence="3">
    <location>
        <begin position="91"/>
        <end position="104"/>
    </location>
</feature>
<feature type="region of interest" description="Disordered" evidence="3">
    <location>
        <begin position="83"/>
        <end position="123"/>
    </location>
</feature>
<name>A0A2P4SWT0_BAMTH</name>
<accession>A0A2P4SWT0</accession>
<keyword evidence="1" id="KW-0677">Repeat</keyword>
<feature type="compositionally biased region" description="Basic and acidic residues" evidence="3">
    <location>
        <begin position="111"/>
        <end position="123"/>
    </location>
</feature>